<comment type="caution">
    <text evidence="2">The sequence shown here is derived from an EMBL/GenBank/DDBJ whole genome shotgun (WGS) entry which is preliminary data.</text>
</comment>
<protein>
    <submittedName>
        <fullName evidence="2">Uncharacterized protein</fullName>
    </submittedName>
</protein>
<reference evidence="2 3" key="1">
    <citation type="submission" date="2015-04" db="EMBL/GenBank/DDBJ databases">
        <authorList>
            <person name="Heijne W.H."/>
            <person name="Fedorova N.D."/>
            <person name="Nierman W.C."/>
            <person name="Vollebregt A.W."/>
            <person name="Zhao Z."/>
            <person name="Wu L."/>
            <person name="Kumar M."/>
            <person name="Stam H."/>
            <person name="van den Berg M.A."/>
            <person name="Pel H.J."/>
        </authorList>
    </citation>
    <scope>NUCLEOTIDE SEQUENCE [LARGE SCALE GENOMIC DNA]</scope>
    <source>
        <strain evidence="2 3">CBS 393.64</strain>
    </source>
</reference>
<dbReference type="GeneID" id="25314828"/>
<dbReference type="STRING" id="1408163.A0A0F4Z0U9"/>
<dbReference type="OrthoDB" id="5281682at2759"/>
<dbReference type="AlphaFoldDB" id="A0A0F4Z0U9"/>
<feature type="region of interest" description="Disordered" evidence="1">
    <location>
        <begin position="87"/>
        <end position="124"/>
    </location>
</feature>
<evidence type="ECO:0000313" key="2">
    <source>
        <dbReference type="EMBL" id="KKA23508.1"/>
    </source>
</evidence>
<sequence length="594" mass="66683">MPGCPFVQKRVVLEIDPASPQLRNPWLPVFMPSRTTSSSSSSPVMISAIPPPRPVSVNSLTRAPISPALSVHKTAGRCTSAEVQIHDGPELTMPPSAAVDCPTSPDTEMEDCQGAQEADAQTHHRSDLRFENLPIEIHEAILDHLFGERASTQSSASSGKPSAQSWVKALRHPRRKALSNLALICRVWRPLVQDRIYRHIKVKGTKDGLAECEQWFQQHTHLVPYVRHIEVWVPVWGNRANKNATPHLPPSRRYMNEDTGLADVAAVLQATMAGWEDSDNHRTPSNWSYYMASHNATLEEIFRHVKRFYPEARILTLEGGHCKRPPLIRHFANDPSGLCGRSRLEVLPNIQTFVMRGAWNIMRDYRHWCSLAEALPSLREWHCAYAKPKIEAYETIAKALTNLSSSVVHLNISLEGFHNKEVSQSHWLGEPEPQHLCRLLGEIAPRLECLTFTGNVCASFFSSARAAMANRPGESRLKSLDLVVKTCCRETTRQESMPPILDEAAGITNLKFIRSFEKLVLGAVRALDTLQALDYVRIRFIDLDSACPLLNPYFQMVNTSARGCGAKRSWRRCTRYGRRRSSSSWPTASTRSTG</sequence>
<organism evidence="2 3">
    <name type="scientific">Rasamsonia emersonii (strain ATCC 16479 / CBS 393.64 / IMI 116815)</name>
    <dbReference type="NCBI Taxonomy" id="1408163"/>
    <lineage>
        <taxon>Eukaryota</taxon>
        <taxon>Fungi</taxon>
        <taxon>Dikarya</taxon>
        <taxon>Ascomycota</taxon>
        <taxon>Pezizomycotina</taxon>
        <taxon>Eurotiomycetes</taxon>
        <taxon>Eurotiomycetidae</taxon>
        <taxon>Eurotiales</taxon>
        <taxon>Trichocomaceae</taxon>
        <taxon>Rasamsonia</taxon>
    </lineage>
</organism>
<proteinExistence type="predicted"/>
<dbReference type="Proteomes" id="UP000053958">
    <property type="component" value="Unassembled WGS sequence"/>
</dbReference>
<accession>A0A0F4Z0U9</accession>
<dbReference type="EMBL" id="LASV01000100">
    <property type="protein sequence ID" value="KKA23508.1"/>
    <property type="molecule type" value="Genomic_DNA"/>
</dbReference>
<gene>
    <name evidence="2" type="ORF">T310_2477</name>
</gene>
<evidence type="ECO:0000256" key="1">
    <source>
        <dbReference type="SAM" id="MobiDB-lite"/>
    </source>
</evidence>
<evidence type="ECO:0000313" key="3">
    <source>
        <dbReference type="Proteomes" id="UP000053958"/>
    </source>
</evidence>
<dbReference type="RefSeq" id="XP_013330120.1">
    <property type="nucleotide sequence ID" value="XM_013474666.1"/>
</dbReference>
<name>A0A0F4Z0U9_RASE3</name>
<keyword evidence="3" id="KW-1185">Reference proteome</keyword>